<keyword evidence="1" id="KW-0378">Hydrolase</keyword>
<dbReference type="CDD" id="cd07572">
    <property type="entry name" value="nit"/>
    <property type="match status" value="1"/>
</dbReference>
<dbReference type="InterPro" id="IPR003010">
    <property type="entry name" value="C-N_Hydrolase"/>
</dbReference>
<accession>A0A814BNN7</accession>
<evidence type="ECO:0008006" key="10">
    <source>
        <dbReference type="Google" id="ProtNLM"/>
    </source>
</evidence>
<dbReference type="Proteomes" id="UP000681722">
    <property type="component" value="Unassembled WGS sequence"/>
</dbReference>
<evidence type="ECO:0000313" key="7">
    <source>
        <dbReference type="EMBL" id="CAF3706944.1"/>
    </source>
</evidence>
<comment type="caution">
    <text evidence="5">The sequence shown here is derived from an EMBL/GenBank/DDBJ whole genome shotgun (WGS) entry which is preliminary data.</text>
</comment>
<dbReference type="Proteomes" id="UP000682733">
    <property type="component" value="Unassembled WGS sequence"/>
</dbReference>
<dbReference type="Proteomes" id="UP000663829">
    <property type="component" value="Unassembled WGS sequence"/>
</dbReference>
<dbReference type="AlphaFoldDB" id="A0A814BNN7"/>
<proteinExistence type="predicted"/>
<evidence type="ECO:0000256" key="2">
    <source>
        <dbReference type="PROSITE-ProRule" id="PRU00464"/>
    </source>
</evidence>
<dbReference type="PROSITE" id="PS50263">
    <property type="entry name" value="CN_HYDROLASE"/>
    <property type="match status" value="1"/>
</dbReference>
<sequence length="444" mass="50361">MTTARIAVCQLNSTADKLLNLQIGQQLIRQAKEEQQAQIIFFPEAFDFICENKVKTVEQSESIDGHIMQTYRNLAKQYQIWLSLGGFHQKFPTDTSNRISNNHLLINSDGQIVSQYAKIHLFDVLAGAVQMKESDYVNYGMEIVSPVQTPVGKIGLGILKEVNKFKKSLKDFQQNVCVWLLEGSLKHRSLEYRFAEYARLLTELDAQILTYPSAFTKHTGEAHWEILLRARAIENQCFVVAAAQVGQHSAKRESYGHSLIVDPWGKVLLDLGLDAPVVKTIEIDLSLIKTVREKMPISQQRRRDLYSLVSTCKVPIQSEPIHWGQLTITSSQLIYQSSLSFATVNKKPVVPGHLLVSPFRCVDRFCDLTAEEISDLFTTVKHVAKIIEQHYNAKSFSIAVQDGEFAGQTVKLAHHDKNVKHWRTEEEMLAEAVQLRKLFYSSST</sequence>
<dbReference type="GO" id="GO:0047710">
    <property type="term" value="F:bis(5'-adenosyl)-triphosphatase activity"/>
    <property type="evidence" value="ECO:0007669"/>
    <property type="project" value="TreeGrafter"/>
</dbReference>
<evidence type="ECO:0000313" key="8">
    <source>
        <dbReference type="EMBL" id="CAF3728612.1"/>
    </source>
</evidence>
<feature type="domain" description="HIT" evidence="4">
    <location>
        <begin position="310"/>
        <end position="428"/>
    </location>
</feature>
<evidence type="ECO:0000259" key="4">
    <source>
        <dbReference type="PROSITE" id="PS51084"/>
    </source>
</evidence>
<reference evidence="5" key="1">
    <citation type="submission" date="2021-02" db="EMBL/GenBank/DDBJ databases">
        <authorList>
            <person name="Nowell W R."/>
        </authorList>
    </citation>
    <scope>NUCLEOTIDE SEQUENCE</scope>
</reference>
<dbReference type="PROSITE" id="PS51084">
    <property type="entry name" value="HIT_2"/>
    <property type="match status" value="1"/>
</dbReference>
<dbReference type="Gene3D" id="3.60.110.10">
    <property type="entry name" value="Carbon-nitrogen hydrolase"/>
    <property type="match status" value="1"/>
</dbReference>
<dbReference type="EMBL" id="CAJOBA010004952">
    <property type="protein sequence ID" value="CAF3728612.1"/>
    <property type="molecule type" value="Genomic_DNA"/>
</dbReference>
<dbReference type="Pfam" id="PF00795">
    <property type="entry name" value="CN_hydrolase"/>
    <property type="match status" value="2"/>
</dbReference>
<dbReference type="EMBL" id="CAJNOK010004947">
    <property type="protein sequence ID" value="CAF0955221.1"/>
    <property type="molecule type" value="Genomic_DNA"/>
</dbReference>
<evidence type="ECO:0000256" key="1">
    <source>
        <dbReference type="ARBA" id="ARBA00022801"/>
    </source>
</evidence>
<evidence type="ECO:0000313" key="9">
    <source>
        <dbReference type="Proteomes" id="UP000663829"/>
    </source>
</evidence>
<dbReference type="SUPFAM" id="SSF54197">
    <property type="entry name" value="HIT-like"/>
    <property type="match status" value="1"/>
</dbReference>
<dbReference type="InterPro" id="IPR036265">
    <property type="entry name" value="HIT-like_sf"/>
</dbReference>
<dbReference type="InterPro" id="IPR036526">
    <property type="entry name" value="C-N_Hydrolase_sf"/>
</dbReference>
<dbReference type="EMBL" id="CAJOBC010001939">
    <property type="protein sequence ID" value="CAF3706944.1"/>
    <property type="molecule type" value="Genomic_DNA"/>
</dbReference>
<dbReference type="InterPro" id="IPR011146">
    <property type="entry name" value="HIT-like"/>
</dbReference>
<dbReference type="Proteomes" id="UP000677228">
    <property type="component" value="Unassembled WGS sequence"/>
</dbReference>
<dbReference type="PANTHER" id="PTHR23088:SF27">
    <property type="entry name" value="DEAMINATED GLUTATHIONE AMIDASE"/>
    <property type="match status" value="1"/>
</dbReference>
<keyword evidence="9" id="KW-1185">Reference proteome</keyword>
<dbReference type="GO" id="GO:0016811">
    <property type="term" value="F:hydrolase activity, acting on carbon-nitrogen (but not peptide) bonds, in linear amides"/>
    <property type="evidence" value="ECO:0007669"/>
    <property type="project" value="InterPro"/>
</dbReference>
<dbReference type="EMBL" id="CAJNOQ010001940">
    <property type="protein sequence ID" value="CAF0928668.1"/>
    <property type="molecule type" value="Genomic_DNA"/>
</dbReference>
<dbReference type="InterPro" id="IPR045254">
    <property type="entry name" value="Nit1/2_C-N_Hydrolase"/>
</dbReference>
<evidence type="ECO:0000313" key="6">
    <source>
        <dbReference type="EMBL" id="CAF0955221.1"/>
    </source>
</evidence>
<dbReference type="GO" id="GO:0006139">
    <property type="term" value="P:nucleobase-containing compound metabolic process"/>
    <property type="evidence" value="ECO:0007669"/>
    <property type="project" value="TreeGrafter"/>
</dbReference>
<dbReference type="SUPFAM" id="SSF56317">
    <property type="entry name" value="Carbon-nitrogen hydrolase"/>
    <property type="match status" value="2"/>
</dbReference>
<dbReference type="PANTHER" id="PTHR23088">
    <property type="entry name" value="NITRILASE-RELATED"/>
    <property type="match status" value="1"/>
</dbReference>
<organism evidence="5 9">
    <name type="scientific">Didymodactylos carnosus</name>
    <dbReference type="NCBI Taxonomy" id="1234261"/>
    <lineage>
        <taxon>Eukaryota</taxon>
        <taxon>Metazoa</taxon>
        <taxon>Spiralia</taxon>
        <taxon>Gnathifera</taxon>
        <taxon>Rotifera</taxon>
        <taxon>Eurotatoria</taxon>
        <taxon>Bdelloidea</taxon>
        <taxon>Philodinida</taxon>
        <taxon>Philodinidae</taxon>
        <taxon>Didymodactylos</taxon>
    </lineage>
</organism>
<dbReference type="OrthoDB" id="680339at2759"/>
<dbReference type="Pfam" id="PF01230">
    <property type="entry name" value="HIT"/>
    <property type="match status" value="1"/>
</dbReference>
<dbReference type="Gene3D" id="3.30.428.10">
    <property type="entry name" value="HIT-like"/>
    <property type="match status" value="1"/>
</dbReference>
<evidence type="ECO:0000259" key="3">
    <source>
        <dbReference type="PROSITE" id="PS50263"/>
    </source>
</evidence>
<feature type="domain" description="CN hydrolase" evidence="3">
    <location>
        <begin position="4"/>
        <end position="285"/>
    </location>
</feature>
<protein>
    <recommendedName>
        <fullName evidence="10">CN hydrolase domain-containing protein</fullName>
    </recommendedName>
</protein>
<comment type="caution">
    <text evidence="2">Lacks conserved residue(s) required for the propagation of feature annotation.</text>
</comment>
<evidence type="ECO:0000313" key="5">
    <source>
        <dbReference type="EMBL" id="CAF0928668.1"/>
    </source>
</evidence>
<name>A0A814BNN7_9BILA</name>
<gene>
    <name evidence="5" type="ORF">GPM918_LOCUS10061</name>
    <name evidence="6" type="ORF">OVA965_LOCUS12348</name>
    <name evidence="7" type="ORF">SRO942_LOCUS10059</name>
    <name evidence="8" type="ORF">TMI583_LOCUS12352</name>
</gene>